<organism evidence="2 3">
    <name type="scientific">Kineobactrum sediminis</name>
    <dbReference type="NCBI Taxonomy" id="1905677"/>
    <lineage>
        <taxon>Bacteria</taxon>
        <taxon>Pseudomonadati</taxon>
        <taxon>Pseudomonadota</taxon>
        <taxon>Gammaproteobacteria</taxon>
        <taxon>Cellvibrionales</taxon>
        <taxon>Halieaceae</taxon>
        <taxon>Kineobactrum</taxon>
    </lineage>
</organism>
<dbReference type="PANTHER" id="PTHR37421">
    <property type="entry name" value="UPF0260 PROTEIN YCGN"/>
    <property type="match status" value="1"/>
</dbReference>
<dbReference type="EMBL" id="PKLZ01000008">
    <property type="protein sequence ID" value="PLW82221.1"/>
    <property type="molecule type" value="Genomic_DNA"/>
</dbReference>
<comment type="caution">
    <text evidence="2">The sequence shown here is derived from an EMBL/GenBank/DDBJ whole genome shotgun (WGS) entry which is preliminary data.</text>
</comment>
<dbReference type="PANTHER" id="PTHR37421:SF1">
    <property type="entry name" value="UPF0260 PROTEIN YCGN"/>
    <property type="match status" value="1"/>
</dbReference>
<proteinExistence type="inferred from homology"/>
<dbReference type="Pfam" id="PF03692">
    <property type="entry name" value="CxxCxxCC"/>
    <property type="match status" value="1"/>
</dbReference>
<dbReference type="Proteomes" id="UP000234845">
    <property type="component" value="Unassembled WGS sequence"/>
</dbReference>
<name>A0A2N5Y1E7_9GAMM</name>
<keyword evidence="3" id="KW-1185">Reference proteome</keyword>
<reference evidence="3" key="1">
    <citation type="submission" date="2017-11" db="EMBL/GenBank/DDBJ databases">
        <title>The draft genome sequence of Chromatocurvus sp. F02.</title>
        <authorList>
            <person name="Du Z.-J."/>
            <person name="Chang Y.-Q."/>
        </authorList>
    </citation>
    <scope>NUCLEOTIDE SEQUENCE [LARGE SCALE GENOMIC DNA]</scope>
    <source>
        <strain evidence="3">F02</strain>
    </source>
</reference>
<evidence type="ECO:0000313" key="2">
    <source>
        <dbReference type="EMBL" id="PLW82221.1"/>
    </source>
</evidence>
<dbReference type="AlphaFoldDB" id="A0A2N5Y1E7"/>
<dbReference type="HAMAP" id="MF_00676">
    <property type="entry name" value="UPF0260"/>
    <property type="match status" value="1"/>
</dbReference>
<dbReference type="NCBIfam" id="NF003501">
    <property type="entry name" value="PRK05170.1-5"/>
    <property type="match status" value="1"/>
</dbReference>
<protein>
    <recommendedName>
        <fullName evidence="1">UPF0260 protein CWI75_10595</fullName>
    </recommendedName>
</protein>
<dbReference type="NCBIfam" id="NF003507">
    <property type="entry name" value="PRK05170.2-5"/>
    <property type="match status" value="1"/>
</dbReference>
<accession>A0A2N5Y1E7</accession>
<dbReference type="PIRSF" id="PIRSF006173">
    <property type="entry name" value="UCP006173"/>
    <property type="match status" value="1"/>
</dbReference>
<dbReference type="OrthoDB" id="9786855at2"/>
<sequence length="172" mass="20197">MCLRALRRRVFSCRCRPVRRRYCSGRESVSEWWEQPLEALNTEQWEALCDGCARCCLHKLEDQDTGDIFFTRIRCRYLNENRCSCTRYSERTRLVPECIELTPTNSAALEWLPPTCAYRLRARGEPLPEWHPLRTGDPQSVHAAGISIRGRAISEEHVHPQGYDEHIIHWVE</sequence>
<gene>
    <name evidence="2" type="ORF">CWI75_10595</name>
</gene>
<dbReference type="InterPro" id="IPR008228">
    <property type="entry name" value="UCP006173"/>
</dbReference>
<comment type="similarity">
    <text evidence="1">Belongs to the UPF0260 family.</text>
</comment>
<evidence type="ECO:0000313" key="3">
    <source>
        <dbReference type="Proteomes" id="UP000234845"/>
    </source>
</evidence>
<dbReference type="InterPro" id="IPR005358">
    <property type="entry name" value="Puta_zinc/iron-chelating_dom"/>
</dbReference>
<evidence type="ECO:0000256" key="1">
    <source>
        <dbReference type="HAMAP-Rule" id="MF_00676"/>
    </source>
</evidence>